<dbReference type="SMART" id="SM00355">
    <property type="entry name" value="ZnF_C2H2"/>
    <property type="match status" value="9"/>
</dbReference>
<feature type="compositionally biased region" description="Basic and acidic residues" evidence="10">
    <location>
        <begin position="501"/>
        <end position="510"/>
    </location>
</feature>
<keyword evidence="7" id="KW-0539">Nucleus</keyword>
<evidence type="ECO:0000256" key="8">
    <source>
        <dbReference type="PROSITE-ProRule" id="PRU00042"/>
    </source>
</evidence>
<dbReference type="EMBL" id="AXCM01000997">
    <property type="status" value="NOT_ANNOTATED_CDS"/>
    <property type="molecule type" value="Genomic_DNA"/>
</dbReference>
<dbReference type="InterPro" id="IPR051061">
    <property type="entry name" value="Zinc_finger_trans_reg"/>
</dbReference>
<evidence type="ECO:0000259" key="11">
    <source>
        <dbReference type="PROSITE" id="PS50157"/>
    </source>
</evidence>
<dbReference type="PROSITE" id="PS50157">
    <property type="entry name" value="ZINC_FINGER_C2H2_2"/>
    <property type="match status" value="5"/>
</dbReference>
<feature type="coiled-coil region" evidence="9">
    <location>
        <begin position="72"/>
        <end position="99"/>
    </location>
</feature>
<feature type="region of interest" description="Disordered" evidence="10">
    <location>
        <begin position="1"/>
        <end position="60"/>
    </location>
</feature>
<evidence type="ECO:0000256" key="4">
    <source>
        <dbReference type="ARBA" id="ARBA00022833"/>
    </source>
</evidence>
<feature type="domain" description="C2H2-type" evidence="11">
    <location>
        <begin position="412"/>
        <end position="441"/>
    </location>
</feature>
<keyword evidence="2" id="KW-0479">Metal-binding</keyword>
<dbReference type="AlphaFoldDB" id="A0A182MFQ7"/>
<organism evidence="12 13">
    <name type="scientific">Anopheles culicifacies</name>
    <dbReference type="NCBI Taxonomy" id="139723"/>
    <lineage>
        <taxon>Eukaryota</taxon>
        <taxon>Metazoa</taxon>
        <taxon>Ecdysozoa</taxon>
        <taxon>Arthropoda</taxon>
        <taxon>Hexapoda</taxon>
        <taxon>Insecta</taxon>
        <taxon>Pterygota</taxon>
        <taxon>Neoptera</taxon>
        <taxon>Endopterygota</taxon>
        <taxon>Diptera</taxon>
        <taxon>Nematocera</taxon>
        <taxon>Culicoidea</taxon>
        <taxon>Culicidae</taxon>
        <taxon>Anophelinae</taxon>
        <taxon>Anopheles</taxon>
        <taxon>culicifacies species complex</taxon>
    </lineage>
</organism>
<feature type="domain" description="C2H2-type" evidence="11">
    <location>
        <begin position="355"/>
        <end position="383"/>
    </location>
</feature>
<comment type="subcellular location">
    <subcellularLocation>
        <location evidence="1">Nucleus</location>
    </subcellularLocation>
</comment>
<dbReference type="Proteomes" id="UP000075883">
    <property type="component" value="Unassembled WGS sequence"/>
</dbReference>
<reference evidence="12" key="2">
    <citation type="submission" date="2020-05" db="UniProtKB">
        <authorList>
            <consortium name="EnsemblMetazoa"/>
        </authorList>
    </citation>
    <scope>IDENTIFICATION</scope>
    <source>
        <strain evidence="12">A-37</strain>
    </source>
</reference>
<dbReference type="STRING" id="139723.A0A182MFQ7"/>
<reference evidence="13" key="1">
    <citation type="submission" date="2013-09" db="EMBL/GenBank/DDBJ databases">
        <title>The Genome Sequence of Anopheles culicifacies species A.</title>
        <authorList>
            <consortium name="The Broad Institute Genomics Platform"/>
            <person name="Neafsey D.E."/>
            <person name="Besansky N."/>
            <person name="Howell P."/>
            <person name="Walton C."/>
            <person name="Young S.K."/>
            <person name="Zeng Q."/>
            <person name="Gargeya S."/>
            <person name="Fitzgerald M."/>
            <person name="Haas B."/>
            <person name="Abouelleil A."/>
            <person name="Allen A.W."/>
            <person name="Alvarado L."/>
            <person name="Arachchi H.M."/>
            <person name="Berlin A.M."/>
            <person name="Chapman S.B."/>
            <person name="Gainer-Dewar J."/>
            <person name="Goldberg J."/>
            <person name="Griggs A."/>
            <person name="Gujja S."/>
            <person name="Hansen M."/>
            <person name="Howarth C."/>
            <person name="Imamovic A."/>
            <person name="Ireland A."/>
            <person name="Larimer J."/>
            <person name="McCowan C."/>
            <person name="Murphy C."/>
            <person name="Pearson M."/>
            <person name="Poon T.W."/>
            <person name="Priest M."/>
            <person name="Roberts A."/>
            <person name="Saif S."/>
            <person name="Shea T."/>
            <person name="Sisk P."/>
            <person name="Sykes S."/>
            <person name="Wortman J."/>
            <person name="Nusbaum C."/>
            <person name="Birren B."/>
        </authorList>
    </citation>
    <scope>NUCLEOTIDE SEQUENCE [LARGE SCALE GENOMIC DNA]</scope>
    <source>
        <strain evidence="13">A-37</strain>
    </source>
</reference>
<protein>
    <recommendedName>
        <fullName evidence="11">C2H2-type domain-containing protein</fullName>
    </recommendedName>
</protein>
<evidence type="ECO:0000256" key="5">
    <source>
        <dbReference type="ARBA" id="ARBA00023015"/>
    </source>
</evidence>
<dbReference type="GO" id="GO:0008270">
    <property type="term" value="F:zinc ion binding"/>
    <property type="evidence" value="ECO:0007669"/>
    <property type="project" value="UniProtKB-KW"/>
</dbReference>
<evidence type="ECO:0000313" key="12">
    <source>
        <dbReference type="EnsemblMetazoa" id="ACUA017187-PA"/>
    </source>
</evidence>
<dbReference type="VEuPathDB" id="VectorBase:ACUA017187"/>
<evidence type="ECO:0000256" key="10">
    <source>
        <dbReference type="SAM" id="MobiDB-lite"/>
    </source>
</evidence>
<feature type="region of interest" description="Disordered" evidence="10">
    <location>
        <begin position="501"/>
        <end position="554"/>
    </location>
</feature>
<keyword evidence="4" id="KW-0862">Zinc</keyword>
<feature type="compositionally biased region" description="Basic residues" evidence="10">
    <location>
        <begin position="532"/>
        <end position="543"/>
    </location>
</feature>
<feature type="compositionally biased region" description="Polar residues" evidence="10">
    <location>
        <begin position="50"/>
        <end position="60"/>
    </location>
</feature>
<accession>A0A182MFQ7</accession>
<feature type="domain" description="C2H2-type" evidence="11">
    <location>
        <begin position="229"/>
        <end position="258"/>
    </location>
</feature>
<evidence type="ECO:0000256" key="3">
    <source>
        <dbReference type="ARBA" id="ARBA00022771"/>
    </source>
</evidence>
<feature type="domain" description="C2H2-type" evidence="11">
    <location>
        <begin position="329"/>
        <end position="356"/>
    </location>
</feature>
<dbReference type="SUPFAM" id="SSF57667">
    <property type="entry name" value="beta-beta-alpha zinc fingers"/>
    <property type="match status" value="2"/>
</dbReference>
<dbReference type="PANTHER" id="PTHR46179:SF13">
    <property type="entry name" value="C2H2-TYPE DOMAIN-CONTAINING PROTEIN"/>
    <property type="match status" value="1"/>
</dbReference>
<feature type="domain" description="C2H2-type" evidence="11">
    <location>
        <begin position="384"/>
        <end position="411"/>
    </location>
</feature>
<dbReference type="FunFam" id="3.30.160.60:FF:000448">
    <property type="entry name" value="RE1-silencing transcription factor A"/>
    <property type="match status" value="1"/>
</dbReference>
<evidence type="ECO:0000256" key="1">
    <source>
        <dbReference type="ARBA" id="ARBA00004123"/>
    </source>
</evidence>
<evidence type="ECO:0000313" key="13">
    <source>
        <dbReference type="Proteomes" id="UP000075883"/>
    </source>
</evidence>
<keyword evidence="3 8" id="KW-0863">Zinc-finger</keyword>
<keyword evidence="9" id="KW-0175">Coiled coil</keyword>
<dbReference type="GO" id="GO:0006357">
    <property type="term" value="P:regulation of transcription by RNA polymerase II"/>
    <property type="evidence" value="ECO:0007669"/>
    <property type="project" value="TreeGrafter"/>
</dbReference>
<dbReference type="PROSITE" id="PS00028">
    <property type="entry name" value="ZINC_FINGER_C2H2_1"/>
    <property type="match status" value="5"/>
</dbReference>
<feature type="compositionally biased region" description="Basic residues" evidence="10">
    <location>
        <begin position="1"/>
        <end position="12"/>
    </location>
</feature>
<name>A0A182MFQ7_9DIPT</name>
<dbReference type="Gene3D" id="3.30.160.60">
    <property type="entry name" value="Classic Zinc Finger"/>
    <property type="match status" value="3"/>
</dbReference>
<keyword evidence="13" id="KW-1185">Reference proteome</keyword>
<evidence type="ECO:0000256" key="6">
    <source>
        <dbReference type="ARBA" id="ARBA00023163"/>
    </source>
</evidence>
<proteinExistence type="predicted"/>
<keyword evidence="6" id="KW-0804">Transcription</keyword>
<evidence type="ECO:0000256" key="7">
    <source>
        <dbReference type="ARBA" id="ARBA00023242"/>
    </source>
</evidence>
<dbReference type="EnsemblMetazoa" id="ACUA017187-RA">
    <property type="protein sequence ID" value="ACUA017187-PA"/>
    <property type="gene ID" value="ACUA017187"/>
</dbReference>
<dbReference type="PANTHER" id="PTHR46179">
    <property type="entry name" value="ZINC FINGER PROTEIN"/>
    <property type="match status" value="1"/>
</dbReference>
<feature type="region of interest" description="Disordered" evidence="10">
    <location>
        <begin position="588"/>
        <end position="608"/>
    </location>
</feature>
<dbReference type="InterPro" id="IPR036236">
    <property type="entry name" value="Znf_C2H2_sf"/>
</dbReference>
<keyword evidence="5" id="KW-0805">Transcription regulation</keyword>
<evidence type="ECO:0000256" key="9">
    <source>
        <dbReference type="SAM" id="Coils"/>
    </source>
</evidence>
<sequence>MPKDTKKRKKHHPPDGEGTTKRVRFSFPEKESELEDYEPASREEEPAVAPSTNDSKFSSLSKEIRDWMQKQAEYEKLDLEELLEESDHAEEDHEAEIDIAALQVMIRKVVPIRVSLQGYTDEQKRKSYKFECEWRKCQFMSGSERKYFLHVESHAEATLDRENRRYTCEWDLCDFITRDADQFMGHVHYHAYHTKLKVHGASMHMLLKMPSCNMDSRSRNTITNRPVTFRCEWNDCTERFNRAMHFFHHVRNHMLDQFEPGKKSSAVPVECKWSLCKMSYTISLKALLHIKLHTTQREIACYNCGTDFWSRVKYIDHCARQIELSQRKYQCPICYRYYATLRLMKAHKEVHEMTHPCQHCSNSFQSASLLARHVLYKHMKQRNFKCQQCDYAAFTKKDLDTHMRRHNDTKLFRCEEFGCNVAYKTEYAIKRHISWHYNLPPPMYECHLCVNRRYTASHNLSKHFEFVHELPRQPGSTRYRYRIDNRDGVYRLATYLEEKMNKQRQAEKATEPPTTTVVISDEDSKSADGQKSAKRKKQSKRKSREGNSTEQAETVNDAAAYAPIKGKTSIKSFTSVGLHEFAVELNIDPETSVEEPSVPDAPSATKPKEVKDFTVMKRYLKSSKNV</sequence>
<evidence type="ECO:0000256" key="2">
    <source>
        <dbReference type="ARBA" id="ARBA00022723"/>
    </source>
</evidence>
<dbReference type="InterPro" id="IPR013087">
    <property type="entry name" value="Znf_C2H2_type"/>
</dbReference>
<dbReference type="GO" id="GO:0005634">
    <property type="term" value="C:nucleus"/>
    <property type="evidence" value="ECO:0007669"/>
    <property type="project" value="UniProtKB-SubCell"/>
</dbReference>